<dbReference type="OrthoDB" id="1093407at2"/>
<evidence type="ECO:0000313" key="2">
    <source>
        <dbReference type="Proteomes" id="UP000254235"/>
    </source>
</evidence>
<sequence length="110" mass="12652">MTAEEFVSNVKDEVFKETFEYYFKTLPNSIVGTDKNWKASKELYHSLNEEQKQQMQTFTKMVMQDVVSMIFGKLDNISSFANQKGDFELTINGNVISGDLQELFLMGIDS</sequence>
<name>A0A379F343_9BACT</name>
<organism evidence="1 2">
    <name type="scientific">Prevotella pallens</name>
    <dbReference type="NCBI Taxonomy" id="60133"/>
    <lineage>
        <taxon>Bacteria</taxon>
        <taxon>Pseudomonadati</taxon>
        <taxon>Bacteroidota</taxon>
        <taxon>Bacteroidia</taxon>
        <taxon>Bacteroidales</taxon>
        <taxon>Prevotellaceae</taxon>
        <taxon>Prevotella</taxon>
    </lineage>
</organism>
<dbReference type="Proteomes" id="UP000254235">
    <property type="component" value="Unassembled WGS sequence"/>
</dbReference>
<evidence type="ECO:0000313" key="1">
    <source>
        <dbReference type="EMBL" id="SUC12843.1"/>
    </source>
</evidence>
<protein>
    <submittedName>
        <fullName evidence="1">Uncharacterized protein</fullName>
    </submittedName>
</protein>
<dbReference type="AlphaFoldDB" id="A0A379F343"/>
<dbReference type="EMBL" id="UGTP01000001">
    <property type="protein sequence ID" value="SUC12843.1"/>
    <property type="molecule type" value="Genomic_DNA"/>
</dbReference>
<proteinExistence type="predicted"/>
<accession>A0A379F343</accession>
<dbReference type="RefSeq" id="WP_115083521.1">
    <property type="nucleotide sequence ID" value="NZ_CAUOZC010000002.1"/>
</dbReference>
<reference evidence="1 2" key="1">
    <citation type="submission" date="2018-06" db="EMBL/GenBank/DDBJ databases">
        <authorList>
            <consortium name="Pathogen Informatics"/>
            <person name="Doyle S."/>
        </authorList>
    </citation>
    <scope>NUCLEOTIDE SEQUENCE [LARGE SCALE GENOMIC DNA]</scope>
    <source>
        <strain evidence="1 2">NCTC13043</strain>
    </source>
</reference>
<gene>
    <name evidence="1" type="ORF">NCTC13043_01460</name>
</gene>
<dbReference type="GeneID" id="78571144"/>